<dbReference type="RefSeq" id="WP_047791737.1">
    <property type="nucleotide sequence ID" value="NZ_CP011856.1"/>
</dbReference>
<dbReference type="InterPro" id="IPR012147">
    <property type="entry name" value="P_Ac_Bu_trans"/>
</dbReference>
<comment type="similarity">
    <text evidence="3">Belongs to the phosphate acetyltransferase and butyryltransferase family.</text>
</comment>
<protein>
    <recommendedName>
        <fullName evidence="5">Phosphate acetyltransferase</fullName>
        <ecNumber evidence="4">2.3.1.8</ecNumber>
    </recommendedName>
    <alternativeName>
        <fullName evidence="8">Phosphotransacetylase</fullName>
    </alternativeName>
</protein>
<comment type="catalytic activity">
    <reaction evidence="1">
        <text>acetyl-CoA + phosphate = acetyl phosphate + CoA</text>
        <dbReference type="Rhea" id="RHEA:19521"/>
        <dbReference type="ChEBI" id="CHEBI:22191"/>
        <dbReference type="ChEBI" id="CHEBI:43474"/>
        <dbReference type="ChEBI" id="CHEBI:57287"/>
        <dbReference type="ChEBI" id="CHEBI:57288"/>
        <dbReference type="EC" id="2.3.1.8"/>
    </reaction>
</comment>
<dbReference type="Gene3D" id="3.40.50.10950">
    <property type="match status" value="1"/>
</dbReference>
<dbReference type="InterPro" id="IPR042113">
    <property type="entry name" value="P_AcTrfase_dom1"/>
</dbReference>
<keyword evidence="7" id="KW-0012">Acyltransferase</keyword>
<accession>A0A0H3XKS4</accession>
<evidence type="ECO:0000256" key="2">
    <source>
        <dbReference type="ARBA" id="ARBA00004989"/>
    </source>
</evidence>
<evidence type="ECO:0000256" key="6">
    <source>
        <dbReference type="ARBA" id="ARBA00022679"/>
    </source>
</evidence>
<dbReference type="NCBIfam" id="TIGR00651">
    <property type="entry name" value="pta"/>
    <property type="match status" value="1"/>
</dbReference>
<dbReference type="EC" id="2.3.1.8" evidence="4"/>
<dbReference type="SUPFAM" id="SSF53659">
    <property type="entry name" value="Isocitrate/Isopropylmalate dehydrogenase-like"/>
    <property type="match status" value="1"/>
</dbReference>
<dbReference type="AlphaFoldDB" id="A0A0H3XKS4"/>
<dbReference type="PANTHER" id="PTHR43356:SF3">
    <property type="entry name" value="PHOSPHATE ACETYLTRANSFERASE"/>
    <property type="match status" value="1"/>
</dbReference>
<feature type="domain" description="Phosphate acetyl/butaryl transferase" evidence="9">
    <location>
        <begin position="4"/>
        <end position="315"/>
    </location>
</feature>
<evidence type="ECO:0000256" key="7">
    <source>
        <dbReference type="ARBA" id="ARBA00023315"/>
    </source>
</evidence>
<organism evidence="10 11">
    <name type="scientific">Spiroplasma eriocheiris</name>
    <dbReference type="NCBI Taxonomy" id="315358"/>
    <lineage>
        <taxon>Bacteria</taxon>
        <taxon>Bacillati</taxon>
        <taxon>Mycoplasmatota</taxon>
        <taxon>Mollicutes</taxon>
        <taxon>Entomoplasmatales</taxon>
        <taxon>Spiroplasmataceae</taxon>
        <taxon>Spiroplasma</taxon>
    </lineage>
</organism>
<dbReference type="Pfam" id="PF01515">
    <property type="entry name" value="PTA_PTB"/>
    <property type="match status" value="1"/>
</dbReference>
<dbReference type="InterPro" id="IPR004614">
    <property type="entry name" value="P_AcTrfase"/>
</dbReference>
<dbReference type="PIRSF" id="PIRSF000428">
    <property type="entry name" value="P_Ac_trans"/>
    <property type="match status" value="1"/>
</dbReference>
<dbReference type="PANTHER" id="PTHR43356">
    <property type="entry name" value="PHOSPHATE ACETYLTRANSFERASE"/>
    <property type="match status" value="1"/>
</dbReference>
<reference evidence="10 11" key="1">
    <citation type="journal article" date="2015" name="Genome Biol. Evol.">
        <title>Found and Lost: The Fates of Horizontally Acquired Genes in Arthropod-Symbiotic Spiroplasma.</title>
        <authorList>
            <person name="Lo W.S."/>
            <person name="Gasparich G.E."/>
            <person name="Kuo C.H."/>
        </authorList>
    </citation>
    <scope>NUCLEOTIDE SEQUENCE [LARGE SCALE GENOMIC DNA]</scope>
    <source>
        <strain evidence="11">TDA-040725-5</strain>
    </source>
</reference>
<proteinExistence type="inferred from homology"/>
<dbReference type="Gene3D" id="3.40.50.10750">
    <property type="entry name" value="Isocitrate/Isopropylmalate dehydrogenase-like"/>
    <property type="match status" value="1"/>
</dbReference>
<keyword evidence="11" id="KW-1185">Reference proteome</keyword>
<evidence type="ECO:0000259" key="9">
    <source>
        <dbReference type="Pfam" id="PF01515"/>
    </source>
</evidence>
<dbReference type="NCBIfam" id="NF007233">
    <property type="entry name" value="PRK09653.1"/>
    <property type="match status" value="1"/>
</dbReference>
<evidence type="ECO:0000256" key="4">
    <source>
        <dbReference type="ARBA" id="ARBA00012707"/>
    </source>
</evidence>
<dbReference type="InterPro" id="IPR042112">
    <property type="entry name" value="P_AcTrfase_dom2"/>
</dbReference>
<comment type="pathway">
    <text evidence="2">Metabolic intermediate biosynthesis; acetyl-CoA biosynthesis; acetyl-CoA from acetate: step 2/2.</text>
</comment>
<evidence type="ECO:0000256" key="5">
    <source>
        <dbReference type="ARBA" id="ARBA00021528"/>
    </source>
</evidence>
<dbReference type="InterPro" id="IPR050500">
    <property type="entry name" value="Phos_Acetyltrans/Butyryltrans"/>
</dbReference>
<dbReference type="InterPro" id="IPR002505">
    <property type="entry name" value="PTA_PTB"/>
</dbReference>
<evidence type="ECO:0000256" key="3">
    <source>
        <dbReference type="ARBA" id="ARBA00005656"/>
    </source>
</evidence>
<sequence>MNVLELIMQNIEKYEKNVRIIFPEGASERIQEVVPKFQNTKITPVLVFQRRDEVPQNLMNKGAEILVIEEQNTDELANFLVEIRKGKTSIAEATRLVKQRNYFATIWVKMGKADGMVGGISYDTKDIIRPALQIIRPKANVSLVSSFFLMVRNAERYIFTDCALNINPSAEELADIAHLGYEASQIFDFKDPKMALLSYSTKGSGAGDSVDKVLTAYEIIRSRNIDCLVDGEFQFDAAWDDEIRKKKAPTSPIKSRTDIFVFPNLDAGNIGYKIAQRMGSFKAVGPIIIGLDKPVNDLSRGATADDIYNTVLVTAYSYVCSQK</sequence>
<evidence type="ECO:0000256" key="8">
    <source>
        <dbReference type="ARBA" id="ARBA00031108"/>
    </source>
</evidence>
<dbReference type="PATRIC" id="fig|743698.3.peg.992"/>
<keyword evidence="6" id="KW-0808">Transferase</keyword>
<evidence type="ECO:0000256" key="1">
    <source>
        <dbReference type="ARBA" id="ARBA00000705"/>
    </source>
</evidence>
<reference evidence="11" key="2">
    <citation type="submission" date="2015-06" db="EMBL/GenBank/DDBJ databases">
        <title>Complete genome sequence of Spiroplasma eriocheiris TDA-040725-5 (DSM 21848).</title>
        <authorList>
            <person name="Lo W.-S."/>
            <person name="Kuo C.-H."/>
        </authorList>
    </citation>
    <scope>NUCLEOTIDE SEQUENCE [LARGE SCALE GENOMIC DNA]</scope>
    <source>
        <strain evidence="11">TDA-040725-5</strain>
    </source>
</reference>
<gene>
    <name evidence="10" type="primary">eutD</name>
    <name evidence="10" type="ORF">SERIO_v1c09830</name>
</gene>
<name>A0A0H3XKS4_9MOLU</name>
<dbReference type="EMBL" id="CP011856">
    <property type="protein sequence ID" value="AKM54541.1"/>
    <property type="molecule type" value="Genomic_DNA"/>
</dbReference>
<dbReference type="GO" id="GO:0008959">
    <property type="term" value="F:phosphate acetyltransferase activity"/>
    <property type="evidence" value="ECO:0007669"/>
    <property type="project" value="UniProtKB-EC"/>
</dbReference>
<evidence type="ECO:0000313" key="11">
    <source>
        <dbReference type="Proteomes" id="UP000035661"/>
    </source>
</evidence>
<dbReference type="STRING" id="315358.SERIO_v1c09830"/>
<dbReference type="Proteomes" id="UP000035661">
    <property type="component" value="Chromosome"/>
</dbReference>
<evidence type="ECO:0000313" key="10">
    <source>
        <dbReference type="EMBL" id="AKM54541.1"/>
    </source>
</evidence>
<dbReference type="KEGG" id="seri:SERIO_v1c09830"/>